<sequence length="183" mass="19561">MPATRRRVLAAAGASLLAGTAGCLTAVGRMPPVRTVSTPPTPRVPTGVEDAPVRPVRTLAVGRRAWVPFGSHNRAVPVFVWNDADRDRRFRLRLALHDGGTVFDRTETVRAGASLAVDLREPNGYTLWLVDGRERPIADIGPEWFDCNESRIDAAVRADGRVESAGATTTGGCTVLSDVGPPL</sequence>
<dbReference type="AlphaFoldDB" id="A0ABD5WGG5"/>
<gene>
    <name evidence="1" type="ORF">ACFQL9_08145</name>
</gene>
<comment type="caution">
    <text evidence="1">The sequence shown here is derived from an EMBL/GenBank/DDBJ whole genome shotgun (WGS) entry which is preliminary data.</text>
</comment>
<dbReference type="RefSeq" id="WP_284030526.1">
    <property type="nucleotide sequence ID" value="NZ_CP126154.1"/>
</dbReference>
<evidence type="ECO:0000313" key="2">
    <source>
        <dbReference type="Proteomes" id="UP001596461"/>
    </source>
</evidence>
<dbReference type="Proteomes" id="UP001596461">
    <property type="component" value="Unassembled WGS sequence"/>
</dbReference>
<organism evidence="1 2">
    <name type="scientific">Halobaculum lipolyticum</name>
    <dbReference type="NCBI Taxonomy" id="3032001"/>
    <lineage>
        <taxon>Archaea</taxon>
        <taxon>Methanobacteriati</taxon>
        <taxon>Methanobacteriota</taxon>
        <taxon>Stenosarchaea group</taxon>
        <taxon>Halobacteria</taxon>
        <taxon>Halobacteriales</taxon>
        <taxon>Haloferacaceae</taxon>
        <taxon>Halobaculum</taxon>
    </lineage>
</organism>
<keyword evidence="2" id="KW-1185">Reference proteome</keyword>
<name>A0ABD5WGG5_9EURY</name>
<evidence type="ECO:0008006" key="3">
    <source>
        <dbReference type="Google" id="ProtNLM"/>
    </source>
</evidence>
<dbReference type="PROSITE" id="PS51257">
    <property type="entry name" value="PROKAR_LIPOPROTEIN"/>
    <property type="match status" value="1"/>
</dbReference>
<proteinExistence type="predicted"/>
<dbReference type="GeneID" id="81125361"/>
<evidence type="ECO:0000313" key="1">
    <source>
        <dbReference type="EMBL" id="MFC7069608.1"/>
    </source>
</evidence>
<reference evidence="1 2" key="1">
    <citation type="journal article" date="2019" name="Int. J. Syst. Evol. Microbiol.">
        <title>The Global Catalogue of Microorganisms (GCM) 10K type strain sequencing project: providing services to taxonomists for standard genome sequencing and annotation.</title>
        <authorList>
            <consortium name="The Broad Institute Genomics Platform"/>
            <consortium name="The Broad Institute Genome Sequencing Center for Infectious Disease"/>
            <person name="Wu L."/>
            <person name="Ma J."/>
        </authorList>
    </citation>
    <scope>NUCLEOTIDE SEQUENCE [LARGE SCALE GENOMIC DNA]</scope>
    <source>
        <strain evidence="1 2">DT31</strain>
    </source>
</reference>
<accession>A0ABD5WGG5</accession>
<protein>
    <recommendedName>
        <fullName evidence="3">DUF1102 domain-containing protein</fullName>
    </recommendedName>
</protein>
<dbReference type="EMBL" id="JBHTAH010000005">
    <property type="protein sequence ID" value="MFC7069608.1"/>
    <property type="molecule type" value="Genomic_DNA"/>
</dbReference>